<dbReference type="PROSITE" id="PS51257">
    <property type="entry name" value="PROKAR_LIPOPROTEIN"/>
    <property type="match status" value="1"/>
</dbReference>
<dbReference type="Proteomes" id="UP000620266">
    <property type="component" value="Unassembled WGS sequence"/>
</dbReference>
<evidence type="ECO:0000313" key="4">
    <source>
        <dbReference type="Proteomes" id="UP000620266"/>
    </source>
</evidence>
<dbReference type="AlphaFoldDB" id="A0A8J2UJF7"/>
<evidence type="ECO:0000313" key="3">
    <source>
        <dbReference type="EMBL" id="GGB95769.1"/>
    </source>
</evidence>
<feature type="chain" id="PRO_5035315900" description="DUF4142 domain-containing protein" evidence="1">
    <location>
        <begin position="27"/>
        <end position="182"/>
    </location>
</feature>
<dbReference type="Gene3D" id="1.20.1260.10">
    <property type="match status" value="1"/>
</dbReference>
<sequence length="182" mass="19751">MYPIRMHTKIAVLALLAVGTIGFACAADKAAKASATSAVHNNDRNLMEQLAQANIAEIEVAKLAQDKSTDQDVKNFARQMQTDHSKALQEVNALAKARQVKLPVTADDKHKAALTRLKALDGAQFDKEYIAQAGVSDHKEAKALVGKISSEARDPDLKALADKLAPTIQHHLEMAEKLHAQR</sequence>
<keyword evidence="1" id="KW-0732">Signal</keyword>
<reference evidence="3" key="2">
    <citation type="submission" date="2020-09" db="EMBL/GenBank/DDBJ databases">
        <authorList>
            <person name="Sun Q."/>
            <person name="Sedlacek I."/>
        </authorList>
    </citation>
    <scope>NUCLEOTIDE SEQUENCE</scope>
    <source>
        <strain evidence="3">CCM 7086</strain>
    </source>
</reference>
<evidence type="ECO:0000259" key="2">
    <source>
        <dbReference type="Pfam" id="PF13628"/>
    </source>
</evidence>
<dbReference type="PANTHER" id="PTHR38593">
    <property type="entry name" value="BLR2558 PROTEIN"/>
    <property type="match status" value="1"/>
</dbReference>
<dbReference type="RefSeq" id="WP_188394247.1">
    <property type="nucleotide sequence ID" value="NZ_BMCG01000001.1"/>
</dbReference>
<dbReference type="EMBL" id="BMCG01000001">
    <property type="protein sequence ID" value="GGB95769.1"/>
    <property type="molecule type" value="Genomic_DNA"/>
</dbReference>
<protein>
    <recommendedName>
        <fullName evidence="2">DUF4142 domain-containing protein</fullName>
    </recommendedName>
</protein>
<feature type="domain" description="DUF4142" evidence="2">
    <location>
        <begin position="42"/>
        <end position="178"/>
    </location>
</feature>
<dbReference type="InterPro" id="IPR025419">
    <property type="entry name" value="DUF4142"/>
</dbReference>
<gene>
    <name evidence="3" type="ORF">GCM10007205_01280</name>
</gene>
<dbReference type="Pfam" id="PF13628">
    <property type="entry name" value="DUF4142"/>
    <property type="match status" value="1"/>
</dbReference>
<keyword evidence="4" id="KW-1185">Reference proteome</keyword>
<proteinExistence type="predicted"/>
<dbReference type="PANTHER" id="PTHR38593:SF1">
    <property type="entry name" value="BLR2558 PROTEIN"/>
    <property type="match status" value="1"/>
</dbReference>
<name>A0A8J2UJF7_9BURK</name>
<organism evidence="3 4">
    <name type="scientific">Oxalicibacterium flavum</name>
    <dbReference type="NCBI Taxonomy" id="179467"/>
    <lineage>
        <taxon>Bacteria</taxon>
        <taxon>Pseudomonadati</taxon>
        <taxon>Pseudomonadota</taxon>
        <taxon>Betaproteobacteria</taxon>
        <taxon>Burkholderiales</taxon>
        <taxon>Oxalobacteraceae</taxon>
        <taxon>Oxalicibacterium</taxon>
    </lineage>
</organism>
<evidence type="ECO:0000256" key="1">
    <source>
        <dbReference type="SAM" id="SignalP"/>
    </source>
</evidence>
<reference evidence="3" key="1">
    <citation type="journal article" date="2014" name="Int. J. Syst. Evol. Microbiol.">
        <title>Complete genome sequence of Corynebacterium casei LMG S-19264T (=DSM 44701T), isolated from a smear-ripened cheese.</title>
        <authorList>
            <consortium name="US DOE Joint Genome Institute (JGI-PGF)"/>
            <person name="Walter F."/>
            <person name="Albersmeier A."/>
            <person name="Kalinowski J."/>
            <person name="Ruckert C."/>
        </authorList>
    </citation>
    <scope>NUCLEOTIDE SEQUENCE</scope>
    <source>
        <strain evidence="3">CCM 7086</strain>
    </source>
</reference>
<comment type="caution">
    <text evidence="3">The sequence shown here is derived from an EMBL/GenBank/DDBJ whole genome shotgun (WGS) entry which is preliminary data.</text>
</comment>
<dbReference type="InterPro" id="IPR012347">
    <property type="entry name" value="Ferritin-like"/>
</dbReference>
<accession>A0A8J2UJF7</accession>
<feature type="signal peptide" evidence="1">
    <location>
        <begin position="1"/>
        <end position="26"/>
    </location>
</feature>